<dbReference type="Pfam" id="PF02992">
    <property type="entry name" value="Transposase_21"/>
    <property type="match status" value="1"/>
</dbReference>
<dbReference type="OrthoDB" id="2986351at2759"/>
<accession>A0A642VAN6</accession>
<feature type="region of interest" description="Disordered" evidence="1">
    <location>
        <begin position="425"/>
        <end position="448"/>
    </location>
</feature>
<organism evidence="2 3">
    <name type="scientific">Trichomonascus ciferrii</name>
    <dbReference type="NCBI Taxonomy" id="44093"/>
    <lineage>
        <taxon>Eukaryota</taxon>
        <taxon>Fungi</taxon>
        <taxon>Dikarya</taxon>
        <taxon>Ascomycota</taxon>
        <taxon>Saccharomycotina</taxon>
        <taxon>Dipodascomycetes</taxon>
        <taxon>Dipodascales</taxon>
        <taxon>Trichomonascaceae</taxon>
        <taxon>Trichomonascus</taxon>
        <taxon>Trichomonascus ciferrii complex</taxon>
    </lineage>
</organism>
<feature type="region of interest" description="Disordered" evidence="1">
    <location>
        <begin position="1"/>
        <end position="81"/>
    </location>
</feature>
<evidence type="ECO:0000256" key="1">
    <source>
        <dbReference type="SAM" id="MobiDB-lite"/>
    </source>
</evidence>
<dbReference type="Proteomes" id="UP000761534">
    <property type="component" value="Unassembled WGS sequence"/>
</dbReference>
<dbReference type="EMBL" id="SWFS01000057">
    <property type="protein sequence ID" value="KAA8917180.1"/>
    <property type="molecule type" value="Genomic_DNA"/>
</dbReference>
<evidence type="ECO:0000313" key="3">
    <source>
        <dbReference type="Proteomes" id="UP000761534"/>
    </source>
</evidence>
<evidence type="ECO:0000313" key="2">
    <source>
        <dbReference type="EMBL" id="KAA8917180.1"/>
    </source>
</evidence>
<reference evidence="2" key="1">
    <citation type="journal article" date="2019" name="G3 (Bethesda)">
        <title>Genome Assemblies of Two Rare Opportunistic Yeast Pathogens: Diutina rugosa (syn. Candida rugosa) and Trichomonascus ciferrii (syn. Candida ciferrii).</title>
        <authorList>
            <person name="Mixao V."/>
            <person name="Saus E."/>
            <person name="Hansen A.P."/>
            <person name="Lass-Florl C."/>
            <person name="Gabaldon T."/>
        </authorList>
    </citation>
    <scope>NUCLEOTIDE SEQUENCE</scope>
    <source>
        <strain evidence="2">CBS 4856</strain>
    </source>
</reference>
<dbReference type="VEuPathDB" id="FungiDB:TRICI_000670"/>
<dbReference type="AlphaFoldDB" id="A0A642VAN6"/>
<dbReference type="InterPro" id="IPR004242">
    <property type="entry name" value="Transposase_21"/>
</dbReference>
<feature type="compositionally biased region" description="Acidic residues" evidence="1">
    <location>
        <begin position="56"/>
        <end position="81"/>
    </location>
</feature>
<feature type="non-terminal residue" evidence="2">
    <location>
        <position position="1"/>
    </location>
</feature>
<feature type="compositionally biased region" description="Basic and acidic residues" evidence="1">
    <location>
        <begin position="429"/>
        <end position="440"/>
    </location>
</feature>
<gene>
    <name evidence="2" type="ORF">TRICI_000670</name>
</gene>
<sequence length="613" mass="69268">PPPSSPNLLYNDGDGHPQDELEFVDETQPHDGITRPDNDNDSDSENENVVHPTNELGEDSENENEPDDEEEVEGEEEVEQGEIVEMIGQGIVPETTLIDMFERGLGINVKHEWSKFRNGVIDMLEDDSAEINSGDNPVGSNIYKVYYCASGCIAYTGGYKSMDTCPFCNRKRDENVYFYYISPRISFRALYEDKEIAAILKDQKPLASEAELNDPEYKIFDVFDGKHYQKLRTMNIKARHSEMGEKVLDVKYGDDPRDLFCSIGEDEVSVFHTKKTQYSVINVYIHNLPADARHHQSNIAIPMVFPRIACKPKKRDPMSFWMPLVDDFAEMSWGIDASDASITEGDNKFTLRAHLCFLMGDMPAVSSLMGFKGHTGSYPCRACFARKEVVYEASPEANHRYTGIVEDDCMWRTHEEYARNVQAAVVSEGETRRQEPERNQDLNTSNNAPLTMEFSNELSETHYQGLRGVTMPSPLFNLGSMSVPFSFPFDVMHLLYANIVKTVLGIISSPHCDLGRETKRMINDLYHKISATVPSDYGGRDIPKDLLNHQGNMVAASAKLISEFFPGVVSRCKRDLDEDSLAFKKIVLLSEIMESSQVLVQNSHVTVKQLDHL</sequence>
<proteinExistence type="predicted"/>
<feature type="compositionally biased region" description="Basic and acidic residues" evidence="1">
    <location>
        <begin position="27"/>
        <end position="38"/>
    </location>
</feature>
<protein>
    <submittedName>
        <fullName evidence="2">Uncharacterized protein</fullName>
    </submittedName>
</protein>
<comment type="caution">
    <text evidence="2">The sequence shown here is derived from an EMBL/GenBank/DDBJ whole genome shotgun (WGS) entry which is preliminary data.</text>
</comment>
<keyword evidence="3" id="KW-1185">Reference proteome</keyword>
<name>A0A642VAN6_9ASCO</name>
<feature type="non-terminal residue" evidence="2">
    <location>
        <position position="613"/>
    </location>
</feature>